<evidence type="ECO:0000256" key="1">
    <source>
        <dbReference type="SAM" id="MobiDB-lite"/>
    </source>
</evidence>
<evidence type="ECO:0000313" key="3">
    <source>
        <dbReference type="EMBL" id="XAO45510.1"/>
    </source>
</evidence>
<keyword evidence="4" id="KW-1185">Reference proteome</keyword>
<evidence type="ECO:0000313" key="4">
    <source>
        <dbReference type="Proteomes" id="UP001486888"/>
    </source>
</evidence>
<keyword evidence="2" id="KW-1133">Transmembrane helix</keyword>
<name>A0AAU6WBY6_9MICC</name>
<keyword evidence="2" id="KW-0472">Membrane</keyword>
<evidence type="ECO:0008006" key="5">
    <source>
        <dbReference type="Google" id="ProtNLM"/>
    </source>
</evidence>
<organism evidence="3 4">
    <name type="scientific">Glutamicibacter ectropisis</name>
    <dbReference type="NCBI Taxonomy" id="3046593"/>
    <lineage>
        <taxon>Bacteria</taxon>
        <taxon>Bacillati</taxon>
        <taxon>Actinomycetota</taxon>
        <taxon>Actinomycetes</taxon>
        <taxon>Micrococcales</taxon>
        <taxon>Micrococcaceae</taxon>
        <taxon>Glutamicibacter</taxon>
    </lineage>
</organism>
<dbReference type="AlphaFoldDB" id="A0AAU6WBY6"/>
<keyword evidence="2" id="KW-0812">Transmembrane</keyword>
<accession>A0AAU6WBY6</accession>
<feature type="region of interest" description="Disordered" evidence="1">
    <location>
        <begin position="42"/>
        <end position="64"/>
    </location>
</feature>
<reference evidence="3 4" key="1">
    <citation type="submission" date="2023-05" db="EMBL/GenBank/DDBJ databases">
        <title>Glutamicibacter sp. B1, complete genome.</title>
        <authorList>
            <person name="Long Y.H."/>
            <person name="Fang T."/>
            <person name="Li X.Y."/>
        </authorList>
    </citation>
    <scope>NUCLEOTIDE SEQUENCE [LARGE SCALE GENOMIC DNA]</scope>
    <source>
        <strain evidence="3 4">B1</strain>
    </source>
</reference>
<protein>
    <recommendedName>
        <fullName evidence="5">TPM domain-containing protein</fullName>
    </recommendedName>
</protein>
<dbReference type="RefSeq" id="WP_345471082.1">
    <property type="nucleotide sequence ID" value="NZ_CP125942.1"/>
</dbReference>
<proteinExistence type="predicted"/>
<dbReference type="KEGG" id="gey:QMQ05_14345"/>
<dbReference type="EMBL" id="CP125942">
    <property type="protein sequence ID" value="XAO45510.1"/>
    <property type="molecule type" value="Genomic_DNA"/>
</dbReference>
<evidence type="ECO:0000256" key="2">
    <source>
        <dbReference type="SAM" id="Phobius"/>
    </source>
</evidence>
<feature type="transmembrane region" description="Helical" evidence="2">
    <location>
        <begin position="230"/>
        <end position="251"/>
    </location>
</feature>
<dbReference type="Proteomes" id="UP001486888">
    <property type="component" value="Chromosome"/>
</dbReference>
<gene>
    <name evidence="3" type="ORF">QMQ05_14345</name>
</gene>
<sequence>MIFSSLGPSLRRVVLMAGAVALAGTMSLGLAGDPAQGALLAPSAESQEPVYPSASPSGESEDQDSILIPSVTSQEGKFYLAVSDAAIDDIDSQKIMDAVREAVDGQNAKILLGVDKKPNNLKGASQLVRGMLLFGDSDAMSDDWLENGKTKGYVGEGWIAIGVMLPETVGGETEVYVDPGRNVKETETGSKDRILEAGATDFVAGNYTSGISAVAVSATDNLRTPMDKKIVISIVVGVLVLIVAVIVFFALRQKRRLSQQVAAQKRTNQAEGWESTIRQDLNALRRIPTNRFGVAEKYQSSRALQEIQLEKERVLAEHDGAEDTLILSADEPHISQAQAQRLEQEAEHLALLRRAVELSRALSGTQNNSVKSWNQIMEQHRGGLELLVQFLDLDGASQLEVSPRIRTVLVTHTDALDQLRQRTKSNPDSGQASELLEELWVLREELDSLIDGALTQTGKARVKLDAKLQAQLAAFLPAAGAKPNDPLSVLRTFAPESGKN</sequence>